<comment type="caution">
    <text evidence="1">The sequence shown here is derived from an EMBL/GenBank/DDBJ whole genome shotgun (WGS) entry which is preliminary data.</text>
</comment>
<dbReference type="eggNOG" id="ENOG50318FI">
    <property type="taxonomic scope" value="Bacteria"/>
</dbReference>
<reference evidence="1 2" key="1">
    <citation type="submission" date="2010-08" db="EMBL/GenBank/DDBJ databases">
        <title>The draft genome of Desulfovibrio fructosovorans JJ.</title>
        <authorList>
            <consortium name="US DOE Joint Genome Institute (JGI-PGF)"/>
            <person name="Lucas S."/>
            <person name="Copeland A."/>
            <person name="Lapidus A."/>
            <person name="Cheng J.-F."/>
            <person name="Bruce D."/>
            <person name="Goodwin L."/>
            <person name="Pitluck S."/>
            <person name="Land M.L."/>
            <person name="Hauser L."/>
            <person name="Chang Y.-J."/>
            <person name="Jeffries C."/>
            <person name="Wall J.D."/>
            <person name="Stahl D.A."/>
            <person name="Arkin A.P."/>
            <person name="Dehal P."/>
            <person name="Stolyar S.M."/>
            <person name="Hazen T.C."/>
            <person name="Woyke T.J."/>
        </authorList>
    </citation>
    <scope>NUCLEOTIDE SEQUENCE [LARGE SCALE GENOMIC DNA]</scope>
    <source>
        <strain evidence="1 2">JJ</strain>
    </source>
</reference>
<dbReference type="EMBL" id="AECZ01000001">
    <property type="protein sequence ID" value="EFL53097.1"/>
    <property type="molecule type" value="Genomic_DNA"/>
</dbReference>
<gene>
    <name evidence="1" type="ORF">DesfrDRAFT_0145</name>
</gene>
<accession>E1JR96</accession>
<dbReference type="RefSeq" id="WP_005990149.1">
    <property type="nucleotide sequence ID" value="NZ_AECZ01000001.1"/>
</dbReference>
<sequence precursor="true">MTFTPLEALSLTAFVTVVTGLVVHALTKRNYVSHTECEERRVHVCSTLKAVQDDHAELRQDIKDRTNILFRMVRALIAHDKDMPDGIKAEILNETPGGK</sequence>
<dbReference type="OrthoDB" id="5461001at2"/>
<protein>
    <submittedName>
        <fullName evidence="1">Uncharacterized protein</fullName>
    </submittedName>
</protein>
<proteinExistence type="predicted"/>
<dbReference type="AlphaFoldDB" id="E1JR96"/>
<evidence type="ECO:0000313" key="1">
    <source>
        <dbReference type="EMBL" id="EFL53097.1"/>
    </source>
</evidence>
<organism evidence="1 2">
    <name type="scientific">Solidesulfovibrio fructosivorans JJ]</name>
    <dbReference type="NCBI Taxonomy" id="596151"/>
    <lineage>
        <taxon>Bacteria</taxon>
        <taxon>Pseudomonadati</taxon>
        <taxon>Thermodesulfobacteriota</taxon>
        <taxon>Desulfovibrionia</taxon>
        <taxon>Desulfovibrionales</taxon>
        <taxon>Desulfovibrionaceae</taxon>
        <taxon>Solidesulfovibrio</taxon>
    </lineage>
</organism>
<evidence type="ECO:0000313" key="2">
    <source>
        <dbReference type="Proteomes" id="UP000006250"/>
    </source>
</evidence>
<name>E1JR96_SOLFR</name>
<dbReference type="Proteomes" id="UP000006250">
    <property type="component" value="Unassembled WGS sequence"/>
</dbReference>
<keyword evidence="2" id="KW-1185">Reference proteome</keyword>
<dbReference type="STRING" id="596151.DesfrDRAFT_0145"/>